<evidence type="ECO:0000313" key="2">
    <source>
        <dbReference type="EMBL" id="OGE81421.1"/>
    </source>
</evidence>
<dbReference type="Gene3D" id="2.130.10.10">
    <property type="entry name" value="YVTN repeat-like/Quinoprotein amine dehydrogenase"/>
    <property type="match status" value="2"/>
</dbReference>
<dbReference type="InterPro" id="IPR052025">
    <property type="entry name" value="Xyloglucanase_GH74"/>
</dbReference>
<dbReference type="GO" id="GO:0010411">
    <property type="term" value="P:xyloglucan metabolic process"/>
    <property type="evidence" value="ECO:0007669"/>
    <property type="project" value="TreeGrafter"/>
</dbReference>
<dbReference type="EMBL" id="MFEL01000008">
    <property type="protein sequence ID" value="OGE81421.1"/>
    <property type="molecule type" value="Genomic_DNA"/>
</dbReference>
<dbReference type="InterPro" id="IPR015943">
    <property type="entry name" value="WD40/YVTN_repeat-like_dom_sf"/>
</dbReference>
<dbReference type="Proteomes" id="UP000178892">
    <property type="component" value="Unassembled WGS sequence"/>
</dbReference>
<keyword evidence="1" id="KW-0732">Signal</keyword>
<dbReference type="CDD" id="cd15482">
    <property type="entry name" value="Sialidase_non-viral"/>
    <property type="match status" value="1"/>
</dbReference>
<dbReference type="STRING" id="1817825.A2720_02680"/>
<evidence type="ECO:0000313" key="3">
    <source>
        <dbReference type="Proteomes" id="UP000178892"/>
    </source>
</evidence>
<evidence type="ECO:0000256" key="1">
    <source>
        <dbReference type="SAM" id="SignalP"/>
    </source>
</evidence>
<organism evidence="2 3">
    <name type="scientific">Candidatus Doudnabacteria bacterium RIFCSPHIGHO2_01_FULL_46_24</name>
    <dbReference type="NCBI Taxonomy" id="1817825"/>
    <lineage>
        <taxon>Bacteria</taxon>
        <taxon>Candidatus Doudnaibacteriota</taxon>
    </lineage>
</organism>
<reference evidence="2 3" key="1">
    <citation type="journal article" date="2016" name="Nat. Commun.">
        <title>Thousands of microbial genomes shed light on interconnected biogeochemical processes in an aquifer system.</title>
        <authorList>
            <person name="Anantharaman K."/>
            <person name="Brown C.T."/>
            <person name="Hug L.A."/>
            <person name="Sharon I."/>
            <person name="Castelle C.J."/>
            <person name="Probst A.J."/>
            <person name="Thomas B.C."/>
            <person name="Singh A."/>
            <person name="Wilkins M.J."/>
            <person name="Karaoz U."/>
            <person name="Brodie E.L."/>
            <person name="Williams K.H."/>
            <person name="Hubbard S.S."/>
            <person name="Banfield J.F."/>
        </authorList>
    </citation>
    <scope>NUCLEOTIDE SEQUENCE [LARGE SCALE GENOMIC DNA]</scope>
</reference>
<dbReference type="SUPFAM" id="SSF110296">
    <property type="entry name" value="Oligoxyloglucan reducing end-specific cellobiohydrolase"/>
    <property type="match status" value="2"/>
</dbReference>
<dbReference type="PROSITE" id="PS51257">
    <property type="entry name" value="PROKAR_LIPOPROTEIN"/>
    <property type="match status" value="1"/>
</dbReference>
<dbReference type="AlphaFoldDB" id="A0A1F5NUS5"/>
<comment type="caution">
    <text evidence="2">The sequence shown here is derived from an EMBL/GenBank/DDBJ whole genome shotgun (WGS) entry which is preliminary data.</text>
</comment>
<dbReference type="PANTHER" id="PTHR43739">
    <property type="entry name" value="XYLOGLUCANASE (EUROFUNG)"/>
    <property type="match status" value="1"/>
</dbReference>
<dbReference type="PANTHER" id="PTHR43739:SF5">
    <property type="entry name" value="EXO-ALPHA-SIALIDASE"/>
    <property type="match status" value="1"/>
</dbReference>
<name>A0A1F5NUS5_9BACT</name>
<feature type="signal peptide" evidence="1">
    <location>
        <begin position="1"/>
        <end position="21"/>
    </location>
</feature>
<sequence>MHKFILALLSTIFIAASCNLADPFSITTGSRGVFKSEDGGESFRASNALEKKGNINNVSVNSLTFDPKNPEVIYLGSASGIYKTENGGQNWRYLLSGMSVADIAVELSKPTTVYAAGLSGNNGKIIKSVDGGVNWTDSYTEPSKAVSVTSLAVSNSVVIGGLASGEIIRSFDSGNTWQASRDFQNRIIKIKFNNLNTVYALARTSGFYKSTDSGNSWTLISSSLTTDNISTGQGSLPHVSLFHDFALDLRQTGVIYLAGEEGLFRTVNDGAAWNMLTLPVRDQALKVSAVAVNPGNSNNIFVSIGSTIFKSLNGAITWETNELRTEQAIRVVTIDPKERNIVYLGLGDKK</sequence>
<accession>A0A1F5NUS5</accession>
<proteinExistence type="predicted"/>
<gene>
    <name evidence="2" type="ORF">A2720_02680</name>
</gene>
<evidence type="ECO:0008006" key="4">
    <source>
        <dbReference type="Google" id="ProtNLM"/>
    </source>
</evidence>
<protein>
    <recommendedName>
        <fullName evidence="4">Photosynthesis system II assembly factor Ycf48/Hcf136-like domain-containing protein</fullName>
    </recommendedName>
</protein>
<feature type="chain" id="PRO_5009520206" description="Photosynthesis system II assembly factor Ycf48/Hcf136-like domain-containing protein" evidence="1">
    <location>
        <begin position="22"/>
        <end position="350"/>
    </location>
</feature>